<reference evidence="2" key="1">
    <citation type="submission" date="2022-11" db="EMBL/GenBank/DDBJ databases">
        <authorList>
            <person name="Mo P."/>
        </authorList>
    </citation>
    <scope>NUCLEOTIDE SEQUENCE</scope>
    <source>
        <strain evidence="2">HUAS 11-8</strain>
    </source>
</reference>
<accession>A0ABY7BAA9</accession>
<evidence type="ECO:0000313" key="3">
    <source>
        <dbReference type="Proteomes" id="UP001163203"/>
    </source>
</evidence>
<dbReference type="RefSeq" id="WP_268758706.1">
    <property type="nucleotide sequence ID" value="NZ_CP113836.1"/>
</dbReference>
<organism evidence="2 3">
    <name type="scientific">Amycolatopsis cynarae</name>
    <dbReference type="NCBI Taxonomy" id="2995223"/>
    <lineage>
        <taxon>Bacteria</taxon>
        <taxon>Bacillati</taxon>
        <taxon>Actinomycetota</taxon>
        <taxon>Actinomycetes</taxon>
        <taxon>Pseudonocardiales</taxon>
        <taxon>Pseudonocardiaceae</taxon>
        <taxon>Amycolatopsis</taxon>
    </lineage>
</organism>
<gene>
    <name evidence="2" type="ORF">ORV05_12820</name>
</gene>
<dbReference type="Proteomes" id="UP001163203">
    <property type="component" value="Chromosome"/>
</dbReference>
<dbReference type="EMBL" id="CP113836">
    <property type="protein sequence ID" value="WAL68613.1"/>
    <property type="molecule type" value="Genomic_DNA"/>
</dbReference>
<protein>
    <recommendedName>
        <fullName evidence="1">DUF7716 domain-containing protein</fullName>
    </recommendedName>
</protein>
<sequence length="111" mass="12135">MTGTDEARPWLTTWGEVLGALPSLRRSDMVCFGNGPSAPEDGCLVADSADLDEDEDVPPEAAERDWNTALLKEEIEDILGNLRQQIGDPSMELMLRAIAYFVDHDAFLAVG</sequence>
<dbReference type="Pfam" id="PF24832">
    <property type="entry name" value="DUF7716"/>
    <property type="match status" value="1"/>
</dbReference>
<evidence type="ECO:0000313" key="2">
    <source>
        <dbReference type="EMBL" id="WAL68613.1"/>
    </source>
</evidence>
<feature type="domain" description="DUF7716" evidence="1">
    <location>
        <begin position="12"/>
        <end position="109"/>
    </location>
</feature>
<proteinExistence type="predicted"/>
<dbReference type="InterPro" id="IPR056133">
    <property type="entry name" value="DUF7716"/>
</dbReference>
<keyword evidence="3" id="KW-1185">Reference proteome</keyword>
<name>A0ABY7BAA9_9PSEU</name>
<evidence type="ECO:0000259" key="1">
    <source>
        <dbReference type="Pfam" id="PF24832"/>
    </source>
</evidence>